<dbReference type="PANTHER" id="PTHR30273:SF2">
    <property type="entry name" value="PROTEIN FECR"/>
    <property type="match status" value="1"/>
</dbReference>
<dbReference type="PATRIC" id="fig|13690.10.peg.530"/>
<evidence type="ECO:0000313" key="5">
    <source>
        <dbReference type="Proteomes" id="UP000028534"/>
    </source>
</evidence>
<evidence type="ECO:0000313" key="4">
    <source>
        <dbReference type="EMBL" id="KEZ21061.1"/>
    </source>
</evidence>
<dbReference type="RefSeq" id="WP_051886556.1">
    <property type="nucleotide sequence ID" value="NZ_JGVR01000002.1"/>
</dbReference>
<keyword evidence="1" id="KW-0472">Membrane</keyword>
<feature type="domain" description="FecR protein" evidence="2">
    <location>
        <begin position="123"/>
        <end position="213"/>
    </location>
</feature>
<organism evidence="4 5">
    <name type="scientific">Sphingobium yanoikuyae</name>
    <name type="common">Sphingomonas yanoikuyae</name>
    <dbReference type="NCBI Taxonomy" id="13690"/>
    <lineage>
        <taxon>Bacteria</taxon>
        <taxon>Pseudomonadati</taxon>
        <taxon>Pseudomonadota</taxon>
        <taxon>Alphaproteobacteria</taxon>
        <taxon>Sphingomonadales</taxon>
        <taxon>Sphingomonadaceae</taxon>
        <taxon>Sphingobium</taxon>
    </lineage>
</organism>
<evidence type="ECO:0000259" key="2">
    <source>
        <dbReference type="Pfam" id="PF04773"/>
    </source>
</evidence>
<sequence>MTSSNSDPLEQIRAQAVAWLARLRGPTSAADHAAFEDWYCADPRHADIYDALLDNWDATGRMHPSRPDDDRSRGSATRAVLVGLLAASLIAIIGAGLWTRHLDRDQKIASPQLASRYPEVRRETAPGHIETIRLPDGSRVTLDTASRIDLAFSGTERRIRLISGRARFAVAHGDPRPFIVTAGAQDVVAHGTLFDIFLQDERAAIALIEGKIEVRRTDDDGSSRFLAPGEVMRVERSGPLPRPEPDRSAIQDWPSGMQRFTDASLESVAVACNRYAAHGPITVTGALASKRFSGTLDVRDTRAAAQLLASAMGARIEVAADGAMHLIER</sequence>
<evidence type="ECO:0000256" key="1">
    <source>
        <dbReference type="SAM" id="Phobius"/>
    </source>
</evidence>
<feature type="transmembrane region" description="Helical" evidence="1">
    <location>
        <begin position="79"/>
        <end position="98"/>
    </location>
</feature>
<dbReference type="Pfam" id="PF04773">
    <property type="entry name" value="FecR"/>
    <property type="match status" value="1"/>
</dbReference>
<proteinExistence type="predicted"/>
<dbReference type="eggNOG" id="COG3712">
    <property type="taxonomic scope" value="Bacteria"/>
</dbReference>
<dbReference type="Proteomes" id="UP000028534">
    <property type="component" value="Unassembled WGS sequence"/>
</dbReference>
<feature type="domain" description="FecR N-terminal" evidence="3">
    <location>
        <begin position="15"/>
        <end position="51"/>
    </location>
</feature>
<keyword evidence="1" id="KW-0812">Transmembrane</keyword>
<name>A0A084ESW9_SPHYA</name>
<accession>A0A084ESW9</accession>
<comment type="caution">
    <text evidence="4">The sequence shown here is derived from an EMBL/GenBank/DDBJ whole genome shotgun (WGS) entry which is preliminary data.</text>
</comment>
<dbReference type="Pfam" id="PF16220">
    <property type="entry name" value="DUF4880"/>
    <property type="match status" value="1"/>
</dbReference>
<dbReference type="EMBL" id="JGVR01000002">
    <property type="protein sequence ID" value="KEZ21061.1"/>
    <property type="molecule type" value="Genomic_DNA"/>
</dbReference>
<dbReference type="InterPro" id="IPR012373">
    <property type="entry name" value="Ferrdict_sens_TM"/>
</dbReference>
<dbReference type="AlphaFoldDB" id="A0A084ESW9"/>
<reference evidence="4 5" key="1">
    <citation type="submission" date="2014-03" db="EMBL/GenBank/DDBJ databases">
        <title>Genome sequence of Sphingobium yanoikuyae B1.</title>
        <authorList>
            <person name="Gan H.M."/>
            <person name="Gan H.Y."/>
            <person name="Savka M.A."/>
        </authorList>
    </citation>
    <scope>NUCLEOTIDE SEQUENCE [LARGE SCALE GENOMIC DNA]</scope>
    <source>
        <strain evidence="4 5">B1</strain>
    </source>
</reference>
<keyword evidence="1" id="KW-1133">Transmembrane helix</keyword>
<protein>
    <submittedName>
        <fullName evidence="4">FecR/PupR family sigma factor regulatory protein</fullName>
    </submittedName>
</protein>
<dbReference type="Gene3D" id="2.60.120.1440">
    <property type="match status" value="1"/>
</dbReference>
<dbReference type="PIRSF" id="PIRSF018266">
    <property type="entry name" value="FecR"/>
    <property type="match status" value="1"/>
</dbReference>
<dbReference type="GO" id="GO:0016989">
    <property type="term" value="F:sigma factor antagonist activity"/>
    <property type="evidence" value="ECO:0007669"/>
    <property type="project" value="TreeGrafter"/>
</dbReference>
<evidence type="ECO:0000259" key="3">
    <source>
        <dbReference type="Pfam" id="PF16220"/>
    </source>
</evidence>
<dbReference type="InterPro" id="IPR006860">
    <property type="entry name" value="FecR"/>
</dbReference>
<gene>
    <name evidence="4" type="ORF">CP98_00510</name>
</gene>
<dbReference type="PANTHER" id="PTHR30273">
    <property type="entry name" value="PERIPLASMIC SIGNAL SENSOR AND SIGMA FACTOR ACTIVATOR FECR-RELATED"/>
    <property type="match status" value="1"/>
</dbReference>
<dbReference type="InterPro" id="IPR032623">
    <property type="entry name" value="FecR_N"/>
</dbReference>